<dbReference type="OrthoDB" id="5291305at2"/>
<sequence>MDTNKREIEIIKAKDNSYALKINNKFVYSKFYPLKDAEKFIENNKQLILNKKHIIMYGIGLGYHAKEILKRMPLDSELFLFDLDIEIHDIANKYKLLEEIKRDNRVKIILSNNKEFYKEFTNKLSLVEDIIVYEPLLKVLEDKYNAFKEAIKSYKIAKISLEKFQPIMEENEKENIKNNYNTIGQFLKTFNLEKKPIVIASAGPSLEKELDALKEKREHVKIFAVGRALDILMKNSIKPDIITILDPGEIVYNQIKGYENLDIPLCFISTGSRWAVQGYKGPKYMFFNKKCSYNKENIIVQTGKTVAIPTIDLAIKAGGHKIILCGQDMAFIDNKFHAGDNESIKESNFYEKVLGVDGTYLNTTSGMLEFKKGIEKLIEKNKNIKFINSSKGSKIKGTIEKDLKDLL</sequence>
<accession>A0A0D1BXB1</accession>
<proteinExistence type="predicted"/>
<dbReference type="InterPro" id="IPR002826">
    <property type="entry name" value="MptE-like"/>
</dbReference>
<dbReference type="Pfam" id="PF01973">
    <property type="entry name" value="MptE-like"/>
    <property type="match status" value="1"/>
</dbReference>
<dbReference type="InterPro" id="IPR029063">
    <property type="entry name" value="SAM-dependent_MTases_sf"/>
</dbReference>
<dbReference type="PANTHER" id="PTHR41786:SF1">
    <property type="entry name" value="6-HYDROXYMETHYLPTERIN DIPHOSPHOKINASE MPTE-LIKE DOMAIN-CONTAINING PROTEIN"/>
    <property type="match status" value="1"/>
</dbReference>
<organism evidence="2 3">
    <name type="scientific">Clostridium botulinum B2 450</name>
    <dbReference type="NCBI Taxonomy" id="1379739"/>
    <lineage>
        <taxon>Bacteria</taxon>
        <taxon>Bacillati</taxon>
        <taxon>Bacillota</taxon>
        <taxon>Clostridia</taxon>
        <taxon>Eubacteriales</taxon>
        <taxon>Clostridiaceae</taxon>
        <taxon>Clostridium</taxon>
    </lineage>
</organism>
<dbReference type="Proteomes" id="UP000032250">
    <property type="component" value="Unassembled WGS sequence"/>
</dbReference>
<dbReference type="EMBL" id="JXSU01000007">
    <property type="protein sequence ID" value="KIS24507.1"/>
    <property type="molecule type" value="Genomic_DNA"/>
</dbReference>
<dbReference type="SUPFAM" id="SSF53335">
    <property type="entry name" value="S-adenosyl-L-methionine-dependent methyltransferases"/>
    <property type="match status" value="1"/>
</dbReference>
<comment type="caution">
    <text evidence="2">The sequence shown here is derived from an EMBL/GenBank/DDBJ whole genome shotgun (WGS) entry which is preliminary data.</text>
</comment>
<dbReference type="PANTHER" id="PTHR41786">
    <property type="entry name" value="MOTILITY ACCESSORY FACTOR MAF"/>
    <property type="match status" value="1"/>
</dbReference>
<evidence type="ECO:0000313" key="3">
    <source>
        <dbReference type="Proteomes" id="UP000032250"/>
    </source>
</evidence>
<gene>
    <name evidence="2" type="ORF">N495_13320</name>
</gene>
<name>A0A0D1BXB1_CLOBO</name>
<protein>
    <recommendedName>
        <fullName evidence="1">6-hydroxymethylpterin diphosphokinase MptE-like domain-containing protein</fullName>
    </recommendedName>
</protein>
<feature type="domain" description="6-hydroxymethylpterin diphosphokinase MptE-like" evidence="1">
    <location>
        <begin position="171"/>
        <end position="333"/>
    </location>
</feature>
<dbReference type="HOGENOM" id="CLU_026503_0_1_9"/>
<dbReference type="AlphaFoldDB" id="A0A0D1BXB1"/>
<evidence type="ECO:0000259" key="1">
    <source>
        <dbReference type="Pfam" id="PF01973"/>
    </source>
</evidence>
<evidence type="ECO:0000313" key="2">
    <source>
        <dbReference type="EMBL" id="KIS24507.1"/>
    </source>
</evidence>
<reference evidence="2 3" key="1">
    <citation type="submission" date="2014-06" db="EMBL/GenBank/DDBJ databases">
        <title>Genome characterization of distinct group I Clostridium botulinum lineages.</title>
        <authorList>
            <person name="Giordani F."/>
            <person name="Anselmo A."/>
            <person name="Fillo S."/>
            <person name="Palozzi A.M."/>
            <person name="Fortunato A."/>
            <person name="Gentile B."/>
            <person name="Ciammaruconi A."/>
            <person name="Anniballi F."/>
            <person name="De Medici D."/>
            <person name="Lista F."/>
        </authorList>
    </citation>
    <scope>NUCLEOTIDE SEQUENCE [LARGE SCALE GENOMIC DNA]</scope>
    <source>
        <strain evidence="2 3">B2 450</strain>
    </source>
</reference>
<dbReference type="RefSeq" id="WP_043032178.1">
    <property type="nucleotide sequence ID" value="NZ_JXSU01000007.1"/>
</dbReference>
<dbReference type="PATRIC" id="fig|1379739.3.peg.3051"/>